<reference evidence="2 3" key="1">
    <citation type="submission" date="2017-08" db="EMBL/GenBank/DDBJ databases">
        <title>Infants hospitalized years apart are colonized by the same room-sourced microbial strains.</title>
        <authorList>
            <person name="Brooks B."/>
            <person name="Olm M.R."/>
            <person name="Firek B.A."/>
            <person name="Baker R."/>
            <person name="Thomas B.C."/>
            <person name="Morowitz M.J."/>
            <person name="Banfield J.F."/>
        </authorList>
    </citation>
    <scope>NUCLEOTIDE SEQUENCE [LARGE SCALE GENOMIC DNA]</scope>
    <source>
        <strain evidence="2">S2_003_000_R2_14</strain>
    </source>
</reference>
<feature type="domain" description="Peptidase U32 collagenase" evidence="1">
    <location>
        <begin position="436"/>
        <end position="561"/>
    </location>
</feature>
<dbReference type="InterPro" id="IPR020988">
    <property type="entry name" value="Pept_U32_collagenase"/>
</dbReference>
<comment type="caution">
    <text evidence="2">The sequence shown here is derived from an EMBL/GenBank/DDBJ whole genome shotgun (WGS) entry which is preliminary data.</text>
</comment>
<organism evidence="2 3">
    <name type="scientific">Archangium gephyra</name>
    <dbReference type="NCBI Taxonomy" id="48"/>
    <lineage>
        <taxon>Bacteria</taxon>
        <taxon>Pseudomonadati</taxon>
        <taxon>Myxococcota</taxon>
        <taxon>Myxococcia</taxon>
        <taxon>Myxococcales</taxon>
        <taxon>Cystobacterineae</taxon>
        <taxon>Archangiaceae</taxon>
        <taxon>Archangium</taxon>
    </lineage>
</organism>
<dbReference type="Pfam" id="PF01136">
    <property type="entry name" value="Peptidase_U32"/>
    <property type="match status" value="2"/>
</dbReference>
<protein>
    <submittedName>
        <fullName evidence="2">Peptidase U32</fullName>
    </submittedName>
</protein>
<evidence type="ECO:0000313" key="2">
    <source>
        <dbReference type="EMBL" id="PZR17569.1"/>
    </source>
</evidence>
<evidence type="ECO:0000259" key="1">
    <source>
        <dbReference type="Pfam" id="PF12392"/>
    </source>
</evidence>
<accession>A0A2W5TPH0</accession>
<evidence type="ECO:0000313" key="3">
    <source>
        <dbReference type="Proteomes" id="UP000249061"/>
    </source>
</evidence>
<dbReference type="InterPro" id="IPR001539">
    <property type="entry name" value="Peptidase_U32"/>
</dbReference>
<gene>
    <name evidence="2" type="ORF">DI536_04440</name>
</gene>
<name>A0A2W5TPH0_9BACT</name>
<dbReference type="EMBL" id="QFQP01000002">
    <property type="protein sequence ID" value="PZR17569.1"/>
    <property type="molecule type" value="Genomic_DNA"/>
</dbReference>
<dbReference type="Proteomes" id="UP000249061">
    <property type="component" value="Unassembled WGS sequence"/>
</dbReference>
<sequence>MSRIPEILAPAGDDESLAAALAAGADAVYFGLDGGLNARARATNFNVERLPIIMDAIHRAGVRGFVTLNTLAFEHELPFVESVLRACASSGVDAIIVQDPAVALLSRAVAPTLEVHASTQMTISSPESAAFAQQLGCTRVVVPRELSTAEIRTFAKGTSLELEVFIHGALCMSWSGQCLTSEAWGGRSANRGQCAQSCRLPYELVVDGAVRPLGDVAYLLSPLDLAGARAVADLADIGVASLKIEGRLKGPAYVLSAVEGYKRWRDAIAQKRDRNADAQRQLQSDLGRMAVAYSRGFSDGFLAGSDHQNLVEGRFPKHRGALLGEVVEVKNGAVRVRRSERESSGGVGIGKPGQPLGATKVALPVIGGSSPIDGRGVPLVVPEPIPGCGVGFDTGRPQDTEPGGPLFGVEPSGNGWIFRFGRPGPDLSQVRAGDRVYLSSDPRLTSEANDAVDEGLRGVSGRIPVKLALRGALGAPLEVTATALGPIGHDVEVTSKSEEALSAAKNAGLGVELVSDKLGSFGGTPFHLAEVVLDGLGAGLHLPVSALKALRRAIVAELEPKVLAAGRHQLSAQPVAQSLTEEFAKLPARRPYVAPSVPTVIPLVRTDAQLEAVIAAGLPDVELDWMELVGLEKAVQRARAAGLRVVIATTRVQKPGEDGIDRRLEKLQPDGVLVRHWGGLVHFSKSSSATQVHGDFSLNVTNSVTGRHLLALGCDTITAAHDLDETQLHAMLARLPAERVTVTVHHHIATFHTEHCVYAHTISQGRDFRTCGRPCETTKIGLKDREGKEHPVVVDIGCRNTVFNAQAQSAAAAVPRLLTAGVKRFRVEFVWEDGETTASVLEAWKGLVSGKTAPAELVQRISAHEQFGVTAGTMRTLNP</sequence>
<proteinExistence type="predicted"/>
<dbReference type="Pfam" id="PF12392">
    <property type="entry name" value="DUF3656"/>
    <property type="match status" value="1"/>
</dbReference>
<dbReference type="PANTHER" id="PTHR30217">
    <property type="entry name" value="PEPTIDASE U32 FAMILY"/>
    <property type="match status" value="1"/>
</dbReference>
<dbReference type="InterPro" id="IPR051454">
    <property type="entry name" value="RNA/ubiquinone_mod_enzymes"/>
</dbReference>
<dbReference type="PANTHER" id="PTHR30217:SF10">
    <property type="entry name" value="23S RRNA 5-HYDROXYCYTIDINE C2501 SYNTHASE"/>
    <property type="match status" value="1"/>
</dbReference>
<dbReference type="AlphaFoldDB" id="A0A2W5TPH0"/>